<evidence type="ECO:0000256" key="4">
    <source>
        <dbReference type="ARBA" id="ARBA00022833"/>
    </source>
</evidence>
<evidence type="ECO:0000256" key="1">
    <source>
        <dbReference type="ARBA" id="ARBA00022723"/>
    </source>
</evidence>
<dbReference type="AlphaFoldDB" id="A0A2R6NYU5"/>
<evidence type="ECO:0000256" key="2">
    <source>
        <dbReference type="ARBA" id="ARBA00022737"/>
    </source>
</evidence>
<keyword evidence="9" id="KW-1185">Reference proteome</keyword>
<feature type="compositionally biased region" description="Polar residues" evidence="6">
    <location>
        <begin position="248"/>
        <end position="260"/>
    </location>
</feature>
<dbReference type="Pfam" id="PF00096">
    <property type="entry name" value="zf-C2H2"/>
    <property type="match status" value="2"/>
</dbReference>
<organism evidence="8 9">
    <name type="scientific">Hermanssonia centrifuga</name>
    <dbReference type="NCBI Taxonomy" id="98765"/>
    <lineage>
        <taxon>Eukaryota</taxon>
        <taxon>Fungi</taxon>
        <taxon>Dikarya</taxon>
        <taxon>Basidiomycota</taxon>
        <taxon>Agaricomycotina</taxon>
        <taxon>Agaricomycetes</taxon>
        <taxon>Polyporales</taxon>
        <taxon>Meruliaceae</taxon>
        <taxon>Hermanssonia</taxon>
    </lineage>
</organism>
<keyword evidence="2" id="KW-0677">Repeat</keyword>
<dbReference type="PROSITE" id="PS00028">
    <property type="entry name" value="ZINC_FINGER_C2H2_1"/>
    <property type="match status" value="2"/>
</dbReference>
<proteinExistence type="predicted"/>
<evidence type="ECO:0000259" key="7">
    <source>
        <dbReference type="PROSITE" id="PS50157"/>
    </source>
</evidence>
<comment type="caution">
    <text evidence="8">The sequence shown here is derived from an EMBL/GenBank/DDBJ whole genome shotgun (WGS) entry which is preliminary data.</text>
</comment>
<dbReference type="InterPro" id="IPR036236">
    <property type="entry name" value="Znf_C2H2_sf"/>
</dbReference>
<gene>
    <name evidence="8" type="ORF">PHLCEN_2v6654</name>
</gene>
<sequence length="369" mass="40433">MSEQFQFLNFATPHPNFDAFATNGYDHTLDYGKPQSFDYDAFPSDAVHLFPTQHLEQFDCEIDSSLAAFDAEVHHLPLDTFDTFTLLRTETPTRSVPSSFTVSSESVSAYDSGYGDSVSVHSESLYNFSDSAALSNEIDMDMKRLGLSPIDDNAFNLSSPGSSHSSPPIGVANFSPTPFSSRGSFSDYDSTAAVRIHVPSSSASDYYPHPVAINKYQPVTQATVSPANVSSQLPAVAPIQPTIIASQRSVKSESGLTSPNGRDPKRKYQCPSCPRAFARAYNLKTHIQTHDPNRSKPYACYHKSCGRSFSRKHDLTRHLISIHRCEAEEAVKGNQVVGVSVGNRQWCDSCGTSWLSNGKTKGCDCDDDK</sequence>
<dbReference type="GO" id="GO:0000981">
    <property type="term" value="F:DNA-binding transcription factor activity, RNA polymerase II-specific"/>
    <property type="evidence" value="ECO:0007669"/>
    <property type="project" value="TreeGrafter"/>
</dbReference>
<dbReference type="GO" id="GO:0000978">
    <property type="term" value="F:RNA polymerase II cis-regulatory region sequence-specific DNA binding"/>
    <property type="evidence" value="ECO:0007669"/>
    <property type="project" value="TreeGrafter"/>
</dbReference>
<dbReference type="InterPro" id="IPR013087">
    <property type="entry name" value="Znf_C2H2_type"/>
</dbReference>
<reference evidence="8 9" key="1">
    <citation type="submission" date="2018-02" db="EMBL/GenBank/DDBJ databases">
        <title>Genome sequence of the basidiomycete white-rot fungus Phlebia centrifuga.</title>
        <authorList>
            <person name="Granchi Z."/>
            <person name="Peng M."/>
            <person name="de Vries R.P."/>
            <person name="Hilden K."/>
            <person name="Makela M.R."/>
            <person name="Grigoriev I."/>
            <person name="Riley R."/>
        </authorList>
    </citation>
    <scope>NUCLEOTIDE SEQUENCE [LARGE SCALE GENOMIC DNA]</scope>
    <source>
        <strain evidence="8 9">FBCC195</strain>
    </source>
</reference>
<dbReference type="Gene3D" id="3.30.160.60">
    <property type="entry name" value="Classic Zinc Finger"/>
    <property type="match status" value="2"/>
</dbReference>
<feature type="domain" description="C2H2-type" evidence="7">
    <location>
        <begin position="268"/>
        <end position="295"/>
    </location>
</feature>
<dbReference type="SMART" id="SM00355">
    <property type="entry name" value="ZnF_C2H2"/>
    <property type="match status" value="2"/>
</dbReference>
<accession>A0A2R6NYU5</accession>
<dbReference type="PANTHER" id="PTHR19818">
    <property type="entry name" value="ZINC FINGER PROTEIN ZIC AND GLI"/>
    <property type="match status" value="1"/>
</dbReference>
<feature type="domain" description="C2H2-type" evidence="7">
    <location>
        <begin position="298"/>
        <end position="328"/>
    </location>
</feature>
<keyword evidence="1" id="KW-0479">Metal-binding</keyword>
<evidence type="ECO:0000256" key="6">
    <source>
        <dbReference type="SAM" id="MobiDB-lite"/>
    </source>
</evidence>
<dbReference type="SUPFAM" id="SSF57667">
    <property type="entry name" value="beta-beta-alpha zinc fingers"/>
    <property type="match status" value="1"/>
</dbReference>
<evidence type="ECO:0000256" key="5">
    <source>
        <dbReference type="PROSITE-ProRule" id="PRU00042"/>
    </source>
</evidence>
<dbReference type="GO" id="GO:0005634">
    <property type="term" value="C:nucleus"/>
    <property type="evidence" value="ECO:0007669"/>
    <property type="project" value="UniProtKB-ARBA"/>
</dbReference>
<feature type="region of interest" description="Disordered" evidence="6">
    <location>
        <begin position="248"/>
        <end position="267"/>
    </location>
</feature>
<dbReference type="GO" id="GO:0045944">
    <property type="term" value="P:positive regulation of transcription by RNA polymerase II"/>
    <property type="evidence" value="ECO:0007669"/>
    <property type="project" value="UniProtKB-ARBA"/>
</dbReference>
<evidence type="ECO:0000256" key="3">
    <source>
        <dbReference type="ARBA" id="ARBA00022771"/>
    </source>
</evidence>
<dbReference type="PANTHER" id="PTHR19818:SF139">
    <property type="entry name" value="PAIR-RULE PROTEIN ODD-PAIRED"/>
    <property type="match status" value="1"/>
</dbReference>
<keyword evidence="3 5" id="KW-0863">Zinc-finger</keyword>
<keyword evidence="4" id="KW-0862">Zinc</keyword>
<dbReference type="GO" id="GO:0008270">
    <property type="term" value="F:zinc ion binding"/>
    <property type="evidence" value="ECO:0007669"/>
    <property type="project" value="UniProtKB-KW"/>
</dbReference>
<protein>
    <recommendedName>
        <fullName evidence="7">C2H2-type domain-containing protein</fullName>
    </recommendedName>
</protein>
<evidence type="ECO:0000313" key="8">
    <source>
        <dbReference type="EMBL" id="PSR80738.1"/>
    </source>
</evidence>
<dbReference type="STRING" id="98765.A0A2R6NYU5"/>
<dbReference type="PROSITE" id="PS50157">
    <property type="entry name" value="ZINC_FINGER_C2H2_2"/>
    <property type="match status" value="2"/>
</dbReference>
<evidence type="ECO:0000313" key="9">
    <source>
        <dbReference type="Proteomes" id="UP000186601"/>
    </source>
</evidence>
<dbReference type="EMBL" id="MLYV02000643">
    <property type="protein sequence ID" value="PSR80738.1"/>
    <property type="molecule type" value="Genomic_DNA"/>
</dbReference>
<dbReference type="OrthoDB" id="8117402at2759"/>
<name>A0A2R6NYU5_9APHY</name>
<dbReference type="Proteomes" id="UP000186601">
    <property type="component" value="Unassembled WGS sequence"/>
</dbReference>
<dbReference type="InterPro" id="IPR050329">
    <property type="entry name" value="GLI_C2H2-zinc-finger"/>
</dbReference>